<sequence>MKKGKLWKVAQSIIKTGDQFTGIAREVENRLTTNPEIAVATRH</sequence>
<dbReference type="Proteomes" id="UP000215086">
    <property type="component" value="Chromosome"/>
</dbReference>
<dbReference type="KEGG" id="ttf:THTE_4418"/>
<accession>A0A286RM21</accession>
<proteinExistence type="predicted"/>
<organism evidence="1 2">
    <name type="scientific">Thermogutta terrifontis</name>
    <dbReference type="NCBI Taxonomy" id="1331910"/>
    <lineage>
        <taxon>Bacteria</taxon>
        <taxon>Pseudomonadati</taxon>
        <taxon>Planctomycetota</taxon>
        <taxon>Planctomycetia</taxon>
        <taxon>Pirellulales</taxon>
        <taxon>Thermoguttaceae</taxon>
        <taxon>Thermogutta</taxon>
    </lineage>
</organism>
<dbReference type="AlphaFoldDB" id="A0A286RM21"/>
<keyword evidence="2" id="KW-1185">Reference proteome</keyword>
<dbReference type="EMBL" id="CP018477">
    <property type="protein sequence ID" value="ASV77019.1"/>
    <property type="molecule type" value="Genomic_DNA"/>
</dbReference>
<name>A0A286RM21_9BACT</name>
<reference evidence="1 2" key="1">
    <citation type="journal article" name="Front. Microbiol.">
        <title>Sugar Metabolism of the First Thermophilic Planctomycete Thermogutta terrifontis: Comparative Genomic and Transcriptomic Approaches.</title>
        <authorList>
            <person name="Elcheninov A.G."/>
            <person name="Menzel P."/>
            <person name="Gudbergsdottir S.R."/>
            <person name="Slesarev A.I."/>
            <person name="Kadnikov V.V."/>
            <person name="Krogh A."/>
            <person name="Bonch-Osmolovskaya E.A."/>
            <person name="Peng X."/>
            <person name="Kublanov I.V."/>
        </authorList>
    </citation>
    <scope>NUCLEOTIDE SEQUENCE [LARGE SCALE GENOMIC DNA]</scope>
    <source>
        <strain evidence="1 2">R1</strain>
    </source>
</reference>
<evidence type="ECO:0000313" key="2">
    <source>
        <dbReference type="Proteomes" id="UP000215086"/>
    </source>
</evidence>
<evidence type="ECO:0000313" key="1">
    <source>
        <dbReference type="EMBL" id="ASV77019.1"/>
    </source>
</evidence>
<protein>
    <submittedName>
        <fullName evidence="1">Uncharacterized protein</fullName>
    </submittedName>
</protein>
<gene>
    <name evidence="1" type="ORF">THTE_4418</name>
</gene>